<feature type="transmembrane region" description="Helical" evidence="1">
    <location>
        <begin position="66"/>
        <end position="94"/>
    </location>
</feature>
<evidence type="ECO:0000313" key="5">
    <source>
        <dbReference type="Proteomes" id="UP001058569"/>
    </source>
</evidence>
<keyword evidence="5" id="KW-1185">Reference proteome</keyword>
<reference evidence="2" key="2">
    <citation type="submission" date="2022-07" db="EMBL/GenBank/DDBJ databases">
        <title>Complete genome of Mycoplasma caviae type strain G122.</title>
        <authorList>
            <person name="Spergser J."/>
        </authorList>
    </citation>
    <scope>NUCLEOTIDE SEQUENCE</scope>
    <source>
        <strain evidence="2">G122</strain>
    </source>
</reference>
<evidence type="ECO:0000313" key="2">
    <source>
        <dbReference type="EMBL" id="UUD34945.1"/>
    </source>
</evidence>
<protein>
    <submittedName>
        <fullName evidence="3">Uncharacterized protein</fullName>
    </submittedName>
</protein>
<evidence type="ECO:0000313" key="3">
    <source>
        <dbReference type="EMBL" id="VDR42226.1"/>
    </source>
</evidence>
<feature type="transmembrane region" description="Helical" evidence="1">
    <location>
        <begin position="26"/>
        <end position="46"/>
    </location>
</feature>
<keyword evidence="1" id="KW-0812">Transmembrane</keyword>
<keyword evidence="1" id="KW-0472">Membrane</keyword>
<evidence type="ECO:0000313" key="4">
    <source>
        <dbReference type="Proteomes" id="UP000280036"/>
    </source>
</evidence>
<reference evidence="3 4" key="1">
    <citation type="submission" date="2018-12" db="EMBL/GenBank/DDBJ databases">
        <authorList>
            <consortium name="Pathogen Informatics"/>
        </authorList>
    </citation>
    <scope>NUCLEOTIDE SEQUENCE [LARGE SCALE GENOMIC DNA]</scope>
    <source>
        <strain evidence="3 4">NCTC10126</strain>
    </source>
</reference>
<accession>A0A3P8MES5</accession>
<gene>
    <name evidence="3" type="ORF">NCTC10126_00733</name>
    <name evidence="2" type="ORF">NPA07_03985</name>
</gene>
<dbReference type="AlphaFoldDB" id="A0A3P8MES5"/>
<proteinExistence type="predicted"/>
<keyword evidence="1" id="KW-1133">Transmembrane helix</keyword>
<evidence type="ECO:0000256" key="1">
    <source>
        <dbReference type="SAM" id="Phobius"/>
    </source>
</evidence>
<dbReference type="Proteomes" id="UP000280036">
    <property type="component" value="Unassembled WGS sequence"/>
</dbReference>
<sequence>MKRDYFNAGEIETSSRMKRYGELLKIYYICLCVFIILAIVIFALFGNKTEILAKGQSVGKYSYSELLYICTGTVTILVIAYSMLSIIIANVYIFKLEKFRNKNKNKENYDTLIKDYIISLNKLSKCVNILTLNKNMSDYIVEYFYS</sequence>
<name>A0A3P8MES5_9BACT</name>
<dbReference type="Proteomes" id="UP001058569">
    <property type="component" value="Chromosome"/>
</dbReference>
<organism evidence="3 4">
    <name type="scientific">Mycoplasmopsis caviae</name>
    <dbReference type="NCBI Taxonomy" id="55603"/>
    <lineage>
        <taxon>Bacteria</taxon>
        <taxon>Bacillati</taxon>
        <taxon>Mycoplasmatota</taxon>
        <taxon>Mycoplasmoidales</taxon>
        <taxon>Metamycoplasmataceae</taxon>
        <taxon>Mycoplasmopsis</taxon>
    </lineage>
</organism>
<dbReference type="EMBL" id="CP101806">
    <property type="protein sequence ID" value="UUD34945.1"/>
    <property type="molecule type" value="Genomic_DNA"/>
</dbReference>
<dbReference type="RefSeq" id="WP_126118437.1">
    <property type="nucleotide sequence ID" value="NZ_CP101806.1"/>
</dbReference>
<dbReference type="EMBL" id="UZVY01000001">
    <property type="protein sequence ID" value="VDR42226.1"/>
    <property type="molecule type" value="Genomic_DNA"/>
</dbReference>